<dbReference type="Proteomes" id="UP001501251">
    <property type="component" value="Unassembled WGS sequence"/>
</dbReference>
<evidence type="ECO:0000313" key="2">
    <source>
        <dbReference type="Proteomes" id="UP001501251"/>
    </source>
</evidence>
<organism evidence="1 2">
    <name type="scientific">Streptosporangium oxazolinicum</name>
    <dbReference type="NCBI Taxonomy" id="909287"/>
    <lineage>
        <taxon>Bacteria</taxon>
        <taxon>Bacillati</taxon>
        <taxon>Actinomycetota</taxon>
        <taxon>Actinomycetes</taxon>
        <taxon>Streptosporangiales</taxon>
        <taxon>Streptosporangiaceae</taxon>
        <taxon>Streptosporangium</taxon>
    </lineage>
</organism>
<comment type="caution">
    <text evidence="1">The sequence shown here is derived from an EMBL/GenBank/DDBJ whole genome shotgun (WGS) entry which is preliminary data.</text>
</comment>
<evidence type="ECO:0000313" key="1">
    <source>
        <dbReference type="EMBL" id="GAA4210251.1"/>
    </source>
</evidence>
<gene>
    <name evidence="1" type="ORF">GCM10022252_77830</name>
</gene>
<protein>
    <submittedName>
        <fullName evidence="1">Uncharacterized protein</fullName>
    </submittedName>
</protein>
<accession>A0ABP8BM74</accession>
<proteinExistence type="predicted"/>
<reference evidence="2" key="1">
    <citation type="journal article" date="2019" name="Int. J. Syst. Evol. Microbiol.">
        <title>The Global Catalogue of Microorganisms (GCM) 10K type strain sequencing project: providing services to taxonomists for standard genome sequencing and annotation.</title>
        <authorList>
            <consortium name="The Broad Institute Genomics Platform"/>
            <consortium name="The Broad Institute Genome Sequencing Center for Infectious Disease"/>
            <person name="Wu L."/>
            <person name="Ma J."/>
        </authorList>
    </citation>
    <scope>NUCLEOTIDE SEQUENCE [LARGE SCALE GENOMIC DNA]</scope>
    <source>
        <strain evidence="2">JCM 17388</strain>
    </source>
</reference>
<name>A0ABP8BM74_9ACTN</name>
<sequence length="246" mass="25316">MAPIRKNTLPTVTGELPEAGVLFFGRVGLTTGAELPDVVELFPPVAAVMLSAVVLSAASDAAAAVALPGVALPGVALPVGPLEEGDAEEGVPEEGGLPGVAGTLSMACLSLAGLQYSAIRLMSALLLVRVIEVIPLGTPYRGPAAALPANADVMVTQAATSPPSVAVSRRAREDMGILSGTGSFGGLPEVQRVIFPDQLGFGQFVRSIRSYSVIWPVWLKVYKHPVKVKEGPGAHTGPFLAHEARV</sequence>
<keyword evidence="2" id="KW-1185">Reference proteome</keyword>
<dbReference type="EMBL" id="BAABAQ010000022">
    <property type="protein sequence ID" value="GAA4210251.1"/>
    <property type="molecule type" value="Genomic_DNA"/>
</dbReference>